<dbReference type="RefSeq" id="WP_344003260.1">
    <property type="nucleotide sequence ID" value="NZ_BAAAMY010000001.1"/>
</dbReference>
<dbReference type="EMBL" id="BAAAMY010000001">
    <property type="protein sequence ID" value="GAA1907216.1"/>
    <property type="molecule type" value="Genomic_DNA"/>
</dbReference>
<keyword evidence="7" id="KW-1185">Reference proteome</keyword>
<evidence type="ECO:0000256" key="1">
    <source>
        <dbReference type="ARBA" id="ARBA00022729"/>
    </source>
</evidence>
<feature type="domain" description="Ionotropic glutamate receptor C-terminal" evidence="5">
    <location>
        <begin position="58"/>
        <end position="285"/>
    </location>
</feature>
<comment type="caution">
    <text evidence="6">The sequence shown here is derived from an EMBL/GenBank/DDBJ whole genome shotgun (WGS) entry which is preliminary data.</text>
</comment>
<evidence type="ECO:0000313" key="6">
    <source>
        <dbReference type="EMBL" id="GAA1907216.1"/>
    </source>
</evidence>
<evidence type="ECO:0000313" key="7">
    <source>
        <dbReference type="Proteomes" id="UP001501612"/>
    </source>
</evidence>
<feature type="signal peptide" evidence="3">
    <location>
        <begin position="1"/>
        <end position="26"/>
    </location>
</feature>
<evidence type="ECO:0000256" key="3">
    <source>
        <dbReference type="SAM" id="SignalP"/>
    </source>
</evidence>
<evidence type="ECO:0000259" key="4">
    <source>
        <dbReference type="SMART" id="SM00062"/>
    </source>
</evidence>
<keyword evidence="1 3" id="KW-0732">Signal</keyword>
<sequence length="293" mass="30953">MQTTRTTALLGTLVGAVGLTALSACAPVDETSESGSDGSSDAQATCEPGALPTLTDGTLTIATDTPAYPPYFEDDDPTNGRGFESAVAYAVAEQLGYGEEDVTWVEVPFDNSYAPGPKRFDFDINQISITPERERAVDFSEGYYTATQAVVVLEDGAPEIGSLEDLTDLELGAQSGTTSLTAVREEIQPDTDPLVFRNTNAATQALQNGQVEAIVADLPTALFITAAQLDGGTVAGQFAYSGEDTEEFGLLLEKDSPLTGCVDEAVSTLREDGTLEDLEQEWLSESVDVPVLQ</sequence>
<dbReference type="Pfam" id="PF00497">
    <property type="entry name" value="SBP_bac_3"/>
    <property type="match status" value="1"/>
</dbReference>
<dbReference type="InterPro" id="IPR001320">
    <property type="entry name" value="Iontro_rcpt_C"/>
</dbReference>
<protein>
    <submittedName>
        <fullName evidence="6">ABC transporter substrate-binding protein</fullName>
    </submittedName>
</protein>
<dbReference type="PROSITE" id="PS51257">
    <property type="entry name" value="PROKAR_LIPOPROTEIN"/>
    <property type="match status" value="1"/>
</dbReference>
<dbReference type="Gene3D" id="3.40.190.10">
    <property type="entry name" value="Periplasmic binding protein-like II"/>
    <property type="match status" value="2"/>
</dbReference>
<name>A0ABP5A8R4_9ACTN</name>
<dbReference type="PANTHER" id="PTHR35936">
    <property type="entry name" value="MEMBRANE-BOUND LYTIC MUREIN TRANSGLYCOSYLASE F"/>
    <property type="match status" value="1"/>
</dbReference>
<dbReference type="CDD" id="cd13530">
    <property type="entry name" value="PBP2_peptides_like"/>
    <property type="match status" value="1"/>
</dbReference>
<evidence type="ECO:0000256" key="2">
    <source>
        <dbReference type="SAM" id="MobiDB-lite"/>
    </source>
</evidence>
<dbReference type="SUPFAM" id="SSF53850">
    <property type="entry name" value="Periplasmic binding protein-like II"/>
    <property type="match status" value="1"/>
</dbReference>
<dbReference type="InterPro" id="IPR001638">
    <property type="entry name" value="Solute-binding_3/MltF_N"/>
</dbReference>
<dbReference type="Proteomes" id="UP001501612">
    <property type="component" value="Unassembled WGS sequence"/>
</dbReference>
<gene>
    <name evidence="6" type="ORF">GCM10009737_05040</name>
</gene>
<accession>A0ABP5A8R4</accession>
<feature type="chain" id="PRO_5045198044" evidence="3">
    <location>
        <begin position="27"/>
        <end position="293"/>
    </location>
</feature>
<feature type="region of interest" description="Disordered" evidence="2">
    <location>
        <begin position="29"/>
        <end position="57"/>
    </location>
</feature>
<organism evidence="6 7">
    <name type="scientific">Nocardioides lentus</name>
    <dbReference type="NCBI Taxonomy" id="338077"/>
    <lineage>
        <taxon>Bacteria</taxon>
        <taxon>Bacillati</taxon>
        <taxon>Actinomycetota</taxon>
        <taxon>Actinomycetes</taxon>
        <taxon>Propionibacteriales</taxon>
        <taxon>Nocardioidaceae</taxon>
        <taxon>Nocardioides</taxon>
    </lineage>
</organism>
<dbReference type="SMART" id="SM00062">
    <property type="entry name" value="PBPb"/>
    <property type="match status" value="1"/>
</dbReference>
<dbReference type="PANTHER" id="PTHR35936:SF19">
    <property type="entry name" value="AMINO-ACID-BINDING PROTEIN YXEM-RELATED"/>
    <property type="match status" value="1"/>
</dbReference>
<feature type="domain" description="Solute-binding protein family 3/N-terminal" evidence="4">
    <location>
        <begin position="58"/>
        <end position="286"/>
    </location>
</feature>
<evidence type="ECO:0000259" key="5">
    <source>
        <dbReference type="SMART" id="SM00079"/>
    </source>
</evidence>
<dbReference type="SMART" id="SM00079">
    <property type="entry name" value="PBPe"/>
    <property type="match status" value="1"/>
</dbReference>
<proteinExistence type="predicted"/>
<reference evidence="7" key="1">
    <citation type="journal article" date="2019" name="Int. J. Syst. Evol. Microbiol.">
        <title>The Global Catalogue of Microorganisms (GCM) 10K type strain sequencing project: providing services to taxonomists for standard genome sequencing and annotation.</title>
        <authorList>
            <consortium name="The Broad Institute Genomics Platform"/>
            <consortium name="The Broad Institute Genome Sequencing Center for Infectious Disease"/>
            <person name="Wu L."/>
            <person name="Ma J."/>
        </authorList>
    </citation>
    <scope>NUCLEOTIDE SEQUENCE [LARGE SCALE GENOMIC DNA]</scope>
    <source>
        <strain evidence="7">JCM 14046</strain>
    </source>
</reference>